<reference evidence="10 11" key="1">
    <citation type="submission" date="2024-06" db="EMBL/GenBank/DDBJ databases">
        <authorList>
            <person name="Kraege A."/>
            <person name="Thomma B."/>
        </authorList>
    </citation>
    <scope>NUCLEOTIDE SEQUENCE [LARGE SCALE GENOMIC DNA]</scope>
</reference>
<keyword evidence="4" id="KW-0689">Ribosomal protein</keyword>
<dbReference type="PROSITE" id="PS00651">
    <property type="entry name" value="RIBOSOMAL_L9"/>
    <property type="match status" value="1"/>
</dbReference>
<dbReference type="Pfam" id="PF01281">
    <property type="entry name" value="Ribosomal_L9_N"/>
    <property type="match status" value="1"/>
</dbReference>
<name>A0ABP1GCD1_9CHLO</name>
<comment type="similarity">
    <text evidence="1">Belongs to the bacterial ribosomal protein bL9 family.</text>
</comment>
<evidence type="ECO:0000256" key="6">
    <source>
        <dbReference type="ARBA" id="ARBA00031047"/>
    </source>
</evidence>
<organism evidence="10 11">
    <name type="scientific">Coccomyxa viridis</name>
    <dbReference type="NCBI Taxonomy" id="1274662"/>
    <lineage>
        <taxon>Eukaryota</taxon>
        <taxon>Viridiplantae</taxon>
        <taxon>Chlorophyta</taxon>
        <taxon>core chlorophytes</taxon>
        <taxon>Trebouxiophyceae</taxon>
        <taxon>Trebouxiophyceae incertae sedis</taxon>
        <taxon>Coccomyxaceae</taxon>
        <taxon>Coccomyxa</taxon>
    </lineage>
</organism>
<dbReference type="Proteomes" id="UP001497392">
    <property type="component" value="Unassembled WGS sequence"/>
</dbReference>
<dbReference type="InterPro" id="IPR020594">
    <property type="entry name" value="Ribosomal_bL9_bac/chp"/>
</dbReference>
<evidence type="ECO:0000313" key="10">
    <source>
        <dbReference type="EMBL" id="CAL5229864.1"/>
    </source>
</evidence>
<dbReference type="InterPro" id="IPR020069">
    <property type="entry name" value="Ribosomal_bL9_C"/>
</dbReference>
<evidence type="ECO:0000256" key="3">
    <source>
        <dbReference type="ARBA" id="ARBA00022884"/>
    </source>
</evidence>
<dbReference type="InterPro" id="IPR020070">
    <property type="entry name" value="Ribosomal_bL9_N"/>
</dbReference>
<dbReference type="EMBL" id="CAXHTA020000021">
    <property type="protein sequence ID" value="CAL5229864.1"/>
    <property type="molecule type" value="Genomic_DNA"/>
</dbReference>
<evidence type="ECO:0000259" key="9">
    <source>
        <dbReference type="PROSITE" id="PS00651"/>
    </source>
</evidence>
<dbReference type="SUPFAM" id="SSF55653">
    <property type="entry name" value="Ribosomal protein L9 C-domain"/>
    <property type="match status" value="1"/>
</dbReference>
<dbReference type="InterPro" id="IPR036935">
    <property type="entry name" value="Ribosomal_bL9_N_sf"/>
</dbReference>
<dbReference type="Gene3D" id="3.10.430.100">
    <property type="entry name" value="Ribosomal protein L9, C-terminal domain"/>
    <property type="match status" value="1"/>
</dbReference>
<dbReference type="Gene3D" id="3.40.5.10">
    <property type="entry name" value="Ribosomal protein L9, N-terminal domain"/>
    <property type="match status" value="1"/>
</dbReference>
<comment type="caution">
    <text evidence="10">The sequence shown here is derived from an EMBL/GenBank/DDBJ whole genome shotgun (WGS) entry which is preliminary data.</text>
</comment>
<dbReference type="PANTHER" id="PTHR21368">
    <property type="entry name" value="50S RIBOSOMAL PROTEIN L9"/>
    <property type="match status" value="1"/>
</dbReference>
<evidence type="ECO:0000256" key="7">
    <source>
        <dbReference type="ARBA" id="ARBA00035193"/>
    </source>
</evidence>
<keyword evidence="5" id="KW-0687">Ribonucleoprotein</keyword>
<keyword evidence="2" id="KW-0699">rRNA-binding</keyword>
<dbReference type="Pfam" id="PF03948">
    <property type="entry name" value="Ribosomal_L9_C"/>
    <property type="match status" value="1"/>
</dbReference>
<feature type="domain" description="Ribosomal protein L9" evidence="9">
    <location>
        <begin position="64"/>
        <end position="91"/>
    </location>
</feature>
<dbReference type="InterPro" id="IPR000244">
    <property type="entry name" value="Ribosomal_bL9"/>
</dbReference>
<dbReference type="HAMAP" id="MF_00503">
    <property type="entry name" value="Ribosomal_bL9"/>
    <property type="match status" value="1"/>
</dbReference>
<dbReference type="SUPFAM" id="SSF55658">
    <property type="entry name" value="L9 N-domain-like"/>
    <property type="match status" value="1"/>
</dbReference>
<evidence type="ECO:0000256" key="8">
    <source>
        <dbReference type="ARBA" id="ARBA00035427"/>
    </source>
</evidence>
<sequence>MEALGLKAQSSIQTYDGMRRVDMSAPGIVQALPQRHRCAFTVQANKKVVKKQTVVLKQDVPNLGTKGAITTVPNGFFRNFLKPQNIADLATEGILMNLEREKERGEKAAKDVKTKARAMAVALQTIGKFIVKKKVGENDKIFGSVTPSEIVDAIFQQTGRQLDKKDIELPEINTLGTYPASIRLHPEVSGVFNVVVQREKNA</sequence>
<gene>
    <name evidence="10" type="primary">g13275</name>
    <name evidence="10" type="ORF">VP750_LOCUS11770</name>
</gene>
<dbReference type="NCBIfam" id="TIGR00158">
    <property type="entry name" value="L9"/>
    <property type="match status" value="1"/>
</dbReference>
<keyword evidence="11" id="KW-1185">Reference proteome</keyword>
<evidence type="ECO:0000256" key="2">
    <source>
        <dbReference type="ARBA" id="ARBA00022730"/>
    </source>
</evidence>
<dbReference type="InterPro" id="IPR036791">
    <property type="entry name" value="Ribosomal_bL9_C_sf"/>
</dbReference>
<evidence type="ECO:0000313" key="11">
    <source>
        <dbReference type="Proteomes" id="UP001497392"/>
    </source>
</evidence>
<protein>
    <recommendedName>
        <fullName evidence="7">Large ribosomal subunit protein bL9c</fullName>
    </recommendedName>
    <alternativeName>
        <fullName evidence="8">50S ribosomal protein L9, chloroplastic</fullName>
    </alternativeName>
    <alternativeName>
        <fullName evidence="6">CL9</fullName>
    </alternativeName>
</protein>
<accession>A0ABP1GCD1</accession>
<keyword evidence="3" id="KW-0694">RNA-binding</keyword>
<evidence type="ECO:0000256" key="5">
    <source>
        <dbReference type="ARBA" id="ARBA00023274"/>
    </source>
</evidence>
<proteinExistence type="inferred from homology"/>
<evidence type="ECO:0000256" key="1">
    <source>
        <dbReference type="ARBA" id="ARBA00010605"/>
    </source>
</evidence>
<evidence type="ECO:0000256" key="4">
    <source>
        <dbReference type="ARBA" id="ARBA00022980"/>
    </source>
</evidence>
<dbReference type="InterPro" id="IPR009027">
    <property type="entry name" value="Ribosomal_bL9/RNase_H1_N"/>
</dbReference>